<sequence>MMAVKCLQVQWSLWNLPGYETILGGLPWRQQQQQQQQQLRGSGRRMQIGRLQWSRHHSVRSSMSGGCAARAGGNVSQSDANDNAEELASSSSSSSDAWQDGVLSEEEKRVRWKTRNSSSLSSSAAEAAVEEMRFPAADMFQVIQSSKDSRFDIDYLGESTKGDMNVRPDIVDNFENEGVAATLGGPIEEVAKAEAKEAEALLDALKIPKRFPHGVASRGIFCSRTLSLRSITTIGYDMDYTLIHYNVNAWEGRAYQYGMNNLRSMGYPVDGLKFDPDLVIRGLILDKEKGNLVKADRFGYIKRAMHGTKMLSNRAISELYGRELVDLRNERRWEFLNTLFSVSEAVMFMQMVERLDEGALPPEIGPLDYEGLFRAVSKSLFKAHVEGQLKMEIINNPELFVEPDPELPLALLDQKEAGKKLLLITNSDYLYTNKMMQYAFDQYLPEGMSWRALFDMVIVSARKPDFFQKSNPLYEVVTEEGLMHPCLKATSGGLYCGGSASMVEKALDFHGDETLYVGDHIYTDVSMSKVHLRWRTALICRELEKEVMALAYGRGHRTKLIELMNQKEVVGDVFNQLRLALQRRTVGRQAQTGAATGMEDRELAENMQKLLVLMSRLDQKIAPMLEADGEYFNQRWGYLSRAGLWDKSHLTRQIEKYADIYTSRVSNFLRYSPFMYFRSQSQTLAHDCDSHGPEAGAGEPSSRSSFKLPENHQRVDMEPSPSATPIRR</sequence>
<keyword evidence="7" id="KW-1185">Reference proteome</keyword>
<reference evidence="6 7" key="1">
    <citation type="submission" date="2024-02" db="EMBL/GenBank/DDBJ databases">
        <authorList>
            <consortium name="ELIXIR-Norway"/>
            <consortium name="Elixir Norway"/>
        </authorList>
    </citation>
    <scope>NUCLEOTIDE SEQUENCE [LARGE SCALE GENOMIC DNA]</scope>
</reference>
<dbReference type="NCBIfam" id="TIGR02244">
    <property type="entry name" value="HAD-IG-Ncltidse"/>
    <property type="match status" value="1"/>
</dbReference>
<protein>
    <recommendedName>
        <fullName evidence="8">5'-nucleotidase</fullName>
    </recommendedName>
</protein>
<evidence type="ECO:0000256" key="4">
    <source>
        <dbReference type="ARBA" id="ARBA00022842"/>
    </source>
</evidence>
<proteinExistence type="inferred from homology"/>
<dbReference type="CDD" id="cd07522">
    <property type="entry name" value="HAD_cN-II"/>
    <property type="match status" value="1"/>
</dbReference>
<dbReference type="SUPFAM" id="SSF56784">
    <property type="entry name" value="HAD-like"/>
    <property type="match status" value="1"/>
</dbReference>
<evidence type="ECO:0000256" key="3">
    <source>
        <dbReference type="ARBA" id="ARBA00022801"/>
    </source>
</evidence>
<accession>A0ABP0WNT0</accession>
<feature type="region of interest" description="Disordered" evidence="5">
    <location>
        <begin position="55"/>
        <end position="123"/>
    </location>
</feature>
<comment type="similarity">
    <text evidence="1">Belongs to the 5'(3')-deoxyribonucleotidase family.</text>
</comment>
<organism evidence="6 7">
    <name type="scientific">Sphagnum jensenii</name>
    <dbReference type="NCBI Taxonomy" id="128206"/>
    <lineage>
        <taxon>Eukaryota</taxon>
        <taxon>Viridiplantae</taxon>
        <taxon>Streptophyta</taxon>
        <taxon>Embryophyta</taxon>
        <taxon>Bryophyta</taxon>
        <taxon>Sphagnophytina</taxon>
        <taxon>Sphagnopsida</taxon>
        <taxon>Sphagnales</taxon>
        <taxon>Sphagnaceae</taxon>
        <taxon>Sphagnum</taxon>
    </lineage>
</organism>
<dbReference type="InterPro" id="IPR036412">
    <property type="entry name" value="HAD-like_sf"/>
</dbReference>
<evidence type="ECO:0000256" key="1">
    <source>
        <dbReference type="ARBA" id="ARBA00009589"/>
    </source>
</evidence>
<feature type="region of interest" description="Disordered" evidence="5">
    <location>
        <begin position="685"/>
        <end position="728"/>
    </location>
</feature>
<keyword evidence="2" id="KW-0479">Metal-binding</keyword>
<dbReference type="PANTHER" id="PTHR12103:SF22">
    <property type="entry name" value="HAD-SUPERFAMILY HYDROLASE, SUBFAMILY IG, 5'-NUCLEOTIDASE"/>
    <property type="match status" value="1"/>
</dbReference>
<keyword evidence="3" id="KW-0378">Hydrolase</keyword>
<evidence type="ECO:0008006" key="8">
    <source>
        <dbReference type="Google" id="ProtNLM"/>
    </source>
</evidence>
<keyword evidence="4" id="KW-0460">Magnesium</keyword>
<evidence type="ECO:0000256" key="5">
    <source>
        <dbReference type="SAM" id="MobiDB-lite"/>
    </source>
</evidence>
<dbReference type="Proteomes" id="UP001497444">
    <property type="component" value="Chromosome 2"/>
</dbReference>
<dbReference type="InterPro" id="IPR023214">
    <property type="entry name" value="HAD_sf"/>
</dbReference>
<dbReference type="Gene3D" id="3.40.50.1000">
    <property type="entry name" value="HAD superfamily/HAD-like"/>
    <property type="match status" value="1"/>
</dbReference>
<dbReference type="InterPro" id="IPR008380">
    <property type="entry name" value="HAD-SF_hydro_IG_5-nucl"/>
</dbReference>
<evidence type="ECO:0000313" key="6">
    <source>
        <dbReference type="EMBL" id="CAK9268494.1"/>
    </source>
</evidence>
<dbReference type="Pfam" id="PF05761">
    <property type="entry name" value="5_nucleotid"/>
    <property type="match status" value="1"/>
</dbReference>
<evidence type="ECO:0000256" key="2">
    <source>
        <dbReference type="ARBA" id="ARBA00022723"/>
    </source>
</evidence>
<evidence type="ECO:0000313" key="7">
    <source>
        <dbReference type="Proteomes" id="UP001497444"/>
    </source>
</evidence>
<dbReference type="EMBL" id="OZ020097">
    <property type="protein sequence ID" value="CAK9268494.1"/>
    <property type="molecule type" value="Genomic_DNA"/>
</dbReference>
<name>A0ABP0WNT0_9BRYO</name>
<dbReference type="PANTHER" id="PTHR12103">
    <property type="entry name" value="5'-NUCLEOTIDASE DOMAIN-CONTAINING"/>
    <property type="match status" value="1"/>
</dbReference>
<gene>
    <name evidence="6" type="ORF">CSSPJE1EN1_LOCUS13972</name>
</gene>